<reference evidence="4" key="1">
    <citation type="submission" date="2013-01" db="EMBL/GenBank/DDBJ databases">
        <title>Draft Genome Sequence of a Mulberry Tree, Morus notabilis C.K. Schneid.</title>
        <authorList>
            <person name="He N."/>
            <person name="Zhao S."/>
        </authorList>
    </citation>
    <scope>NUCLEOTIDE SEQUENCE</scope>
</reference>
<dbReference type="Gene3D" id="1.25.40.10">
    <property type="entry name" value="Tetratricopeptide repeat domain"/>
    <property type="match status" value="2"/>
</dbReference>
<dbReference type="InterPro" id="IPR044624">
    <property type="entry name" value="Mbb1-like"/>
</dbReference>
<dbReference type="InterPro" id="IPR040361">
    <property type="entry name" value="TPD1"/>
</dbReference>
<dbReference type="EMBL" id="KE344612">
    <property type="protein sequence ID" value="EXB71058.1"/>
    <property type="molecule type" value="Genomic_DNA"/>
</dbReference>
<protein>
    <submittedName>
        <fullName evidence="3">PsbB mRNA maturation factor Mbb1</fullName>
    </submittedName>
</protein>
<feature type="region of interest" description="Disordered" evidence="2">
    <location>
        <begin position="629"/>
        <end position="661"/>
    </location>
</feature>
<dbReference type="Pfam" id="PF24068">
    <property type="entry name" value="TPD1_C"/>
    <property type="match status" value="1"/>
</dbReference>
<dbReference type="PANTHER" id="PTHR44917">
    <property type="entry name" value="PROTEIN HIGH CHLOROPHYLL FLUORESCENT 107"/>
    <property type="match status" value="1"/>
</dbReference>
<dbReference type="AlphaFoldDB" id="W9RTZ1"/>
<evidence type="ECO:0000313" key="3">
    <source>
        <dbReference type="EMBL" id="EXB71058.1"/>
    </source>
</evidence>
<accession>W9RTZ1</accession>
<dbReference type="FunFam" id="1.25.40.10:FF:001624">
    <property type="entry name" value="PsbB mRNA maturation factor Mbb1"/>
    <property type="match status" value="1"/>
</dbReference>
<dbReference type="GO" id="GO:0006417">
    <property type="term" value="P:regulation of translation"/>
    <property type="evidence" value="ECO:0007669"/>
    <property type="project" value="TreeGrafter"/>
</dbReference>
<evidence type="ECO:0000256" key="2">
    <source>
        <dbReference type="SAM" id="MobiDB-lite"/>
    </source>
</evidence>
<dbReference type="Proteomes" id="UP000030645">
    <property type="component" value="Unassembled WGS sequence"/>
</dbReference>
<feature type="region of interest" description="Disordered" evidence="2">
    <location>
        <begin position="577"/>
        <end position="600"/>
    </location>
</feature>
<dbReference type="GO" id="GO:0003729">
    <property type="term" value="F:mRNA binding"/>
    <property type="evidence" value="ECO:0007669"/>
    <property type="project" value="InterPro"/>
</dbReference>
<dbReference type="InterPro" id="IPR019734">
    <property type="entry name" value="TPR_rpt"/>
</dbReference>
<gene>
    <name evidence="3" type="ORF">L484_004193</name>
</gene>
<dbReference type="SMART" id="SM00028">
    <property type="entry name" value="TPR"/>
    <property type="match status" value="9"/>
</dbReference>
<dbReference type="SUPFAM" id="SSF48452">
    <property type="entry name" value="TPR-like"/>
    <property type="match status" value="2"/>
</dbReference>
<keyword evidence="4" id="KW-1185">Reference proteome</keyword>
<dbReference type="FunFam" id="1.25.40.10:FF:001264">
    <property type="entry name" value="High chlorophyll fluorescent 107"/>
    <property type="match status" value="1"/>
</dbReference>
<sequence length="770" mass="85999">MQRLYLLPSPSSSSHSPSANPNSSFILFFSSQNSITTNLNNFQTSLSTPRCSSRDSSSSSAAAAVLPYAAAAVSSNGVASPRRDVVPRRGSTSPAEKLPVVRRPLMDVSAGDEGDEGGSKSAAAIDAGLAEFAKKMRIFEPGERVVGSQEKPLAVNLDLALYKAKVLARNFRFEEAEEILQKCISYWPEDGRAYVLLGKTLNKQSKNSEARAVYEKGCQATQGENPYVWQCWAVLEKKLGNIRRARELFDAATVADKRHIAAWHGWAVLELKQGNIRKARNLLAKALKFCGGNEFVYQTLALLEAKANRVEQARSLFRQATKSNPRSCASWLAWAQMEMQQENNCAARRLFEKAIQASPKNRFAWHVWGVFEANVGNVDKGKKLLKIGHVLNPRDPVLLQSLALLEYKHSTANLARVLFRRASELDPNHQPVWTAWGWMEWKEGNIAKARELYQKTLSIDSTSETAARCLQAWGVLEQRIGNLSAARRLFRSSLNLNSQSYITWMTWASLEEDQGNAIRAEEIRNLYFQQRTEVVDDASWAMGFLDIIDPAIDSVKRLLKLDQNSSQDSLRRMAAIDDDRIEEEESVGSSSNGTDKEGESGFDLDAFVSEKLSLDPRKLDFLLETTRTYSPKKSRGPSQTALHSFHGDSNNSSTMELEQPNTSHRKLLAHGSCTSRDISISQSRDSTSGIPEYIVQIVNTCVFGCAPSNIHLYCGWFASTRIISPMTFKRLSYDDCLVNGGKPLRSSQIIRFTYSNSFMYPLSLRYAKFC</sequence>
<dbReference type="GO" id="GO:0006397">
    <property type="term" value="P:mRNA processing"/>
    <property type="evidence" value="ECO:0007669"/>
    <property type="project" value="InterPro"/>
</dbReference>
<dbReference type="GO" id="GO:0003727">
    <property type="term" value="F:single-stranded RNA binding"/>
    <property type="evidence" value="ECO:0007669"/>
    <property type="project" value="TreeGrafter"/>
</dbReference>
<dbReference type="SMART" id="SM00386">
    <property type="entry name" value="HAT"/>
    <property type="match status" value="8"/>
</dbReference>
<dbReference type="eggNOG" id="KOG1124">
    <property type="taxonomic scope" value="Eukaryota"/>
</dbReference>
<feature type="compositionally biased region" description="Polar residues" evidence="2">
    <location>
        <begin position="636"/>
        <end position="661"/>
    </location>
</feature>
<dbReference type="PANTHER" id="PTHR44917:SF1">
    <property type="entry name" value="PROTEIN HIGH CHLOROPHYLL FLUORESCENT 107"/>
    <property type="match status" value="1"/>
</dbReference>
<name>W9RTZ1_9ROSA</name>
<keyword evidence="1" id="KW-0732">Signal</keyword>
<dbReference type="Pfam" id="PF13432">
    <property type="entry name" value="TPR_16"/>
    <property type="match status" value="2"/>
</dbReference>
<dbReference type="InterPro" id="IPR011990">
    <property type="entry name" value="TPR-like_helical_dom_sf"/>
</dbReference>
<dbReference type="InterPro" id="IPR003107">
    <property type="entry name" value="HAT"/>
</dbReference>
<evidence type="ECO:0000313" key="4">
    <source>
        <dbReference type="Proteomes" id="UP000030645"/>
    </source>
</evidence>
<dbReference type="STRING" id="981085.W9RTZ1"/>
<evidence type="ECO:0000256" key="1">
    <source>
        <dbReference type="ARBA" id="ARBA00022729"/>
    </source>
</evidence>
<organism evidence="3 4">
    <name type="scientific">Morus notabilis</name>
    <dbReference type="NCBI Taxonomy" id="981085"/>
    <lineage>
        <taxon>Eukaryota</taxon>
        <taxon>Viridiplantae</taxon>
        <taxon>Streptophyta</taxon>
        <taxon>Embryophyta</taxon>
        <taxon>Tracheophyta</taxon>
        <taxon>Spermatophyta</taxon>
        <taxon>Magnoliopsida</taxon>
        <taxon>eudicotyledons</taxon>
        <taxon>Gunneridae</taxon>
        <taxon>Pentapetalae</taxon>
        <taxon>rosids</taxon>
        <taxon>fabids</taxon>
        <taxon>Rosales</taxon>
        <taxon>Moraceae</taxon>
        <taxon>Moreae</taxon>
        <taxon>Morus</taxon>
    </lineage>
</organism>
<proteinExistence type="predicted"/>
<dbReference type="GO" id="GO:0009507">
    <property type="term" value="C:chloroplast"/>
    <property type="evidence" value="ECO:0007669"/>
    <property type="project" value="TreeGrafter"/>
</dbReference>